<keyword evidence="5" id="KW-1185">Reference proteome</keyword>
<dbReference type="InterPro" id="IPR009003">
    <property type="entry name" value="Peptidase_S1_PA"/>
</dbReference>
<keyword evidence="2" id="KW-0645">Protease</keyword>
<evidence type="ECO:0000256" key="1">
    <source>
        <dbReference type="ARBA" id="ARBA00023157"/>
    </source>
</evidence>
<dbReference type="EMBL" id="CAJNOC010006510">
    <property type="protein sequence ID" value="CAF1079587.1"/>
    <property type="molecule type" value="Genomic_DNA"/>
</dbReference>
<dbReference type="PRINTS" id="PR00722">
    <property type="entry name" value="CHYMOTRYPSIN"/>
</dbReference>
<dbReference type="InterPro" id="IPR018114">
    <property type="entry name" value="TRYPSIN_HIS"/>
</dbReference>
<gene>
    <name evidence="4" type="ORF">OXX778_LOCUS20128</name>
</gene>
<proteinExistence type="predicted"/>
<comment type="caution">
    <text evidence="4">The sequence shown here is derived from an EMBL/GenBank/DDBJ whole genome shotgun (WGS) entry which is preliminary data.</text>
</comment>
<keyword evidence="1" id="KW-1015">Disulfide bond</keyword>
<dbReference type="PROSITE" id="PS50240">
    <property type="entry name" value="TRYPSIN_DOM"/>
    <property type="match status" value="1"/>
</dbReference>
<dbReference type="InterPro" id="IPR001314">
    <property type="entry name" value="Peptidase_S1A"/>
</dbReference>
<organism evidence="4 5">
    <name type="scientific">Brachionus calyciflorus</name>
    <dbReference type="NCBI Taxonomy" id="104777"/>
    <lineage>
        <taxon>Eukaryota</taxon>
        <taxon>Metazoa</taxon>
        <taxon>Spiralia</taxon>
        <taxon>Gnathifera</taxon>
        <taxon>Rotifera</taxon>
        <taxon>Eurotatoria</taxon>
        <taxon>Monogononta</taxon>
        <taxon>Pseudotrocha</taxon>
        <taxon>Ploima</taxon>
        <taxon>Brachionidae</taxon>
        <taxon>Brachionus</taxon>
    </lineage>
</organism>
<dbReference type="PANTHER" id="PTHR24252">
    <property type="entry name" value="ACROSIN-RELATED"/>
    <property type="match status" value="1"/>
</dbReference>
<dbReference type="AlphaFoldDB" id="A0A814MHV5"/>
<protein>
    <recommendedName>
        <fullName evidence="3">Peptidase S1 domain-containing protein</fullName>
    </recommendedName>
</protein>
<keyword evidence="2" id="KW-0378">Hydrolase</keyword>
<accession>A0A814MHV5</accession>
<evidence type="ECO:0000313" key="4">
    <source>
        <dbReference type="EMBL" id="CAF1079587.1"/>
    </source>
</evidence>
<dbReference type="InterPro" id="IPR033116">
    <property type="entry name" value="TRYPSIN_SER"/>
</dbReference>
<dbReference type="PROSITE" id="PS00134">
    <property type="entry name" value="TRYPSIN_HIS"/>
    <property type="match status" value="1"/>
</dbReference>
<dbReference type="PANTHER" id="PTHR24252:SF7">
    <property type="entry name" value="HYALIN"/>
    <property type="match status" value="1"/>
</dbReference>
<evidence type="ECO:0000256" key="2">
    <source>
        <dbReference type="RuleBase" id="RU363034"/>
    </source>
</evidence>
<dbReference type="Gene3D" id="2.40.10.10">
    <property type="entry name" value="Trypsin-like serine proteases"/>
    <property type="match status" value="1"/>
</dbReference>
<dbReference type="OrthoDB" id="5918597at2759"/>
<dbReference type="FunFam" id="2.40.10.10:FF:000068">
    <property type="entry name" value="transmembrane protease serine 2"/>
    <property type="match status" value="1"/>
</dbReference>
<feature type="domain" description="Peptidase S1" evidence="3">
    <location>
        <begin position="1"/>
        <end position="221"/>
    </location>
</feature>
<evidence type="ECO:0000313" key="5">
    <source>
        <dbReference type="Proteomes" id="UP000663879"/>
    </source>
</evidence>
<dbReference type="CDD" id="cd00190">
    <property type="entry name" value="Tryp_SPc"/>
    <property type="match status" value="1"/>
</dbReference>
<name>A0A814MHV5_9BILA</name>
<dbReference type="SUPFAM" id="SSF50494">
    <property type="entry name" value="Trypsin-like serine proteases"/>
    <property type="match status" value="1"/>
</dbReference>
<dbReference type="GO" id="GO:0006508">
    <property type="term" value="P:proteolysis"/>
    <property type="evidence" value="ECO:0007669"/>
    <property type="project" value="UniProtKB-KW"/>
</dbReference>
<dbReference type="InterPro" id="IPR043504">
    <property type="entry name" value="Peptidase_S1_PA_chymotrypsin"/>
</dbReference>
<dbReference type="InterPro" id="IPR001254">
    <property type="entry name" value="Trypsin_dom"/>
</dbReference>
<dbReference type="Proteomes" id="UP000663879">
    <property type="component" value="Unassembled WGS sequence"/>
</dbReference>
<dbReference type="SMART" id="SM00020">
    <property type="entry name" value="Tryp_SPc"/>
    <property type="match status" value="1"/>
</dbReference>
<evidence type="ECO:0000259" key="3">
    <source>
        <dbReference type="PROSITE" id="PS50240"/>
    </source>
</evidence>
<dbReference type="Pfam" id="PF00089">
    <property type="entry name" value="Trypsin"/>
    <property type="match status" value="1"/>
</dbReference>
<keyword evidence="2" id="KW-0720">Serine protease</keyword>
<dbReference type="GO" id="GO:0004252">
    <property type="term" value="F:serine-type endopeptidase activity"/>
    <property type="evidence" value="ECO:0007669"/>
    <property type="project" value="InterPro"/>
</dbReference>
<dbReference type="PROSITE" id="PS00135">
    <property type="entry name" value="TRYPSIN_SER"/>
    <property type="match status" value="1"/>
</dbReference>
<reference evidence="4" key="1">
    <citation type="submission" date="2021-02" db="EMBL/GenBank/DDBJ databases">
        <authorList>
            <person name="Nowell W R."/>
        </authorList>
    </citation>
    <scope>NUCLEOTIDE SEQUENCE</scope>
    <source>
        <strain evidence="4">Ploen Becks lab</strain>
    </source>
</reference>
<sequence>MHFCGGSLIYSETVLTAAHCVYGLKSSDLAVAVGIYHLNWNLNESNIFYVSKIIIHEKYSKYSVNNDIAILKLIQSVNISSTVSTICLPIHKKELKNSYYKNLITSGWGSTDGENSPLSLSEDLKQTLLTIHDDKYCLKNFPFFEIKTMYCGSFKNSSLYSNICYGDSGGPLFYSENNKWILYGITSLLMTINETLICDPSKPSFFSSVSGFLDWIANNLV</sequence>